<proteinExistence type="predicted"/>
<reference evidence="2" key="1">
    <citation type="journal article" date="2023" name="Mol. Phylogenet. Evol.">
        <title>Genome-scale phylogeny and comparative genomics of the fungal order Sordariales.</title>
        <authorList>
            <person name="Hensen N."/>
            <person name="Bonometti L."/>
            <person name="Westerberg I."/>
            <person name="Brannstrom I.O."/>
            <person name="Guillou S."/>
            <person name="Cros-Aarteil S."/>
            <person name="Calhoun S."/>
            <person name="Haridas S."/>
            <person name="Kuo A."/>
            <person name="Mondo S."/>
            <person name="Pangilinan J."/>
            <person name="Riley R."/>
            <person name="LaButti K."/>
            <person name="Andreopoulos B."/>
            <person name="Lipzen A."/>
            <person name="Chen C."/>
            <person name="Yan M."/>
            <person name="Daum C."/>
            <person name="Ng V."/>
            <person name="Clum A."/>
            <person name="Steindorff A."/>
            <person name="Ohm R.A."/>
            <person name="Martin F."/>
            <person name="Silar P."/>
            <person name="Natvig D.O."/>
            <person name="Lalanne C."/>
            <person name="Gautier V."/>
            <person name="Ament-Velasquez S.L."/>
            <person name="Kruys A."/>
            <person name="Hutchinson M.I."/>
            <person name="Powell A.J."/>
            <person name="Barry K."/>
            <person name="Miller A.N."/>
            <person name="Grigoriev I.V."/>
            <person name="Debuchy R."/>
            <person name="Gladieux P."/>
            <person name="Hiltunen Thoren M."/>
            <person name="Johannesson H."/>
        </authorList>
    </citation>
    <scope>NUCLEOTIDE SEQUENCE</scope>
    <source>
        <strain evidence="2">CBS 892.96</strain>
    </source>
</reference>
<accession>A0AAN7A970</accession>
<sequence>MRQWGNETHVDDDGHSVRQLTLRKISVFSHSFLFFFSHITSSAIPPSPLTSKRASCIRTNNPSPATAAQNYPRLADPKKRAEETKSRAPELFQKALDSCSLSISDLPSHRRLRPIEPESHTLKHHYAGLLYWLSASKCIKPRLERRRGDLGLGHTTEDGSAEAALLPPTTLRQRHSLSSGGISSDSLAKSLLPCQDFLLTLSSSPSGSFLDFGPAQLSLDFSVVNTINQQPPRDTPARESRSYSHRLIPEPTCHICRPG</sequence>
<reference evidence="2" key="2">
    <citation type="submission" date="2023-05" db="EMBL/GenBank/DDBJ databases">
        <authorList>
            <consortium name="Lawrence Berkeley National Laboratory"/>
            <person name="Steindorff A."/>
            <person name="Hensen N."/>
            <person name="Bonometti L."/>
            <person name="Westerberg I."/>
            <person name="Brannstrom I.O."/>
            <person name="Guillou S."/>
            <person name="Cros-Aarteil S."/>
            <person name="Calhoun S."/>
            <person name="Haridas S."/>
            <person name="Kuo A."/>
            <person name="Mondo S."/>
            <person name="Pangilinan J."/>
            <person name="Riley R."/>
            <person name="Labutti K."/>
            <person name="Andreopoulos B."/>
            <person name="Lipzen A."/>
            <person name="Chen C."/>
            <person name="Yanf M."/>
            <person name="Daum C."/>
            <person name="Ng V."/>
            <person name="Clum A."/>
            <person name="Ohm R."/>
            <person name="Martin F."/>
            <person name="Silar P."/>
            <person name="Natvig D."/>
            <person name="Lalanne C."/>
            <person name="Gautier V."/>
            <person name="Ament-Velasquez S.L."/>
            <person name="Kruys A."/>
            <person name="Hutchinson M.I."/>
            <person name="Powell A.J."/>
            <person name="Barry K."/>
            <person name="Miller A.N."/>
            <person name="Grigoriev I.V."/>
            <person name="Debuchy R."/>
            <person name="Gladieux P."/>
            <person name="Thoren M.H."/>
            <person name="Johannesson H."/>
        </authorList>
    </citation>
    <scope>NUCLEOTIDE SEQUENCE</scope>
    <source>
        <strain evidence="2">CBS 892.96</strain>
    </source>
</reference>
<evidence type="ECO:0000313" key="3">
    <source>
        <dbReference type="Proteomes" id="UP001302321"/>
    </source>
</evidence>
<gene>
    <name evidence="2" type="ORF">QBC36DRAFT_321198</name>
</gene>
<keyword evidence="3" id="KW-1185">Reference proteome</keyword>
<comment type="caution">
    <text evidence="2">The sequence shown here is derived from an EMBL/GenBank/DDBJ whole genome shotgun (WGS) entry which is preliminary data.</text>
</comment>
<dbReference type="Proteomes" id="UP001302321">
    <property type="component" value="Unassembled WGS sequence"/>
</dbReference>
<name>A0AAN7A970_9PEZI</name>
<feature type="compositionally biased region" description="Basic and acidic residues" evidence="1">
    <location>
        <begin position="75"/>
        <end position="87"/>
    </location>
</feature>
<dbReference type="AlphaFoldDB" id="A0AAN7A970"/>
<dbReference type="EMBL" id="MU866106">
    <property type="protein sequence ID" value="KAK4179991.1"/>
    <property type="molecule type" value="Genomic_DNA"/>
</dbReference>
<protein>
    <submittedName>
        <fullName evidence="2">Uncharacterized protein</fullName>
    </submittedName>
</protein>
<evidence type="ECO:0000256" key="1">
    <source>
        <dbReference type="SAM" id="MobiDB-lite"/>
    </source>
</evidence>
<organism evidence="2 3">
    <name type="scientific">Triangularia setosa</name>
    <dbReference type="NCBI Taxonomy" id="2587417"/>
    <lineage>
        <taxon>Eukaryota</taxon>
        <taxon>Fungi</taxon>
        <taxon>Dikarya</taxon>
        <taxon>Ascomycota</taxon>
        <taxon>Pezizomycotina</taxon>
        <taxon>Sordariomycetes</taxon>
        <taxon>Sordariomycetidae</taxon>
        <taxon>Sordariales</taxon>
        <taxon>Podosporaceae</taxon>
        <taxon>Triangularia</taxon>
    </lineage>
</organism>
<feature type="compositionally biased region" description="Polar residues" evidence="1">
    <location>
        <begin position="60"/>
        <end position="69"/>
    </location>
</feature>
<feature type="region of interest" description="Disordered" evidence="1">
    <location>
        <begin position="60"/>
        <end position="87"/>
    </location>
</feature>
<evidence type="ECO:0000313" key="2">
    <source>
        <dbReference type="EMBL" id="KAK4179991.1"/>
    </source>
</evidence>